<dbReference type="AlphaFoldDB" id="B6XSC8"/>
<reference evidence="1 2" key="1">
    <citation type="submission" date="2008-10" db="EMBL/GenBank/DDBJ databases">
        <title>Draft genome sequence of Bifidobacterium catenulatum (DSM 16992).</title>
        <authorList>
            <person name="Sudarsanam P."/>
            <person name="Ley R."/>
            <person name="Guruge J."/>
            <person name="Turnbaugh P.J."/>
            <person name="Mahowald M."/>
            <person name="Liep D."/>
            <person name="Gordon J."/>
        </authorList>
    </citation>
    <scope>NUCLEOTIDE SEQUENCE [LARGE SCALE GENOMIC DNA]</scope>
    <source>
        <strain evidence="1 2">DSM 16992</strain>
    </source>
</reference>
<proteinExistence type="predicted"/>
<gene>
    <name evidence="1" type="ORF">BIFCAT_00135</name>
</gene>
<reference evidence="1 2" key="2">
    <citation type="submission" date="2008-10" db="EMBL/GenBank/DDBJ databases">
        <authorList>
            <person name="Fulton L."/>
            <person name="Clifton S."/>
            <person name="Fulton B."/>
            <person name="Xu J."/>
            <person name="Minx P."/>
            <person name="Pepin K.H."/>
            <person name="Johnson M."/>
            <person name="Bhonagiri V."/>
            <person name="Nash W.E."/>
            <person name="Mardis E.R."/>
            <person name="Wilson R.K."/>
        </authorList>
    </citation>
    <scope>NUCLEOTIDE SEQUENCE [LARGE SCALE GENOMIC DNA]</scope>
    <source>
        <strain evidence="1 2">DSM 16992</strain>
    </source>
</reference>
<dbReference type="Proteomes" id="UP000003882">
    <property type="component" value="Unassembled WGS sequence"/>
</dbReference>
<organism evidence="1 2">
    <name type="scientific">Bifidobacterium catenulatum DSM 16992 = JCM 1194 = LMG 11043</name>
    <dbReference type="NCBI Taxonomy" id="566552"/>
    <lineage>
        <taxon>Bacteria</taxon>
        <taxon>Bacillati</taxon>
        <taxon>Actinomycetota</taxon>
        <taxon>Actinomycetes</taxon>
        <taxon>Bifidobacteriales</taxon>
        <taxon>Bifidobacteriaceae</taxon>
        <taxon>Bifidobacterium</taxon>
    </lineage>
</organism>
<name>B6XSC8_9BIFI</name>
<evidence type="ECO:0000313" key="2">
    <source>
        <dbReference type="Proteomes" id="UP000003882"/>
    </source>
</evidence>
<sequence>MILRCTEGRDGTKAAEITKETKMAAGRIAIIVRNRARPIVRAA</sequence>
<accession>B6XSC8</accession>
<protein>
    <submittedName>
        <fullName evidence="1">Uncharacterized protein</fullName>
    </submittedName>
</protein>
<dbReference type="eggNOG" id="ENOG503121H">
    <property type="taxonomic scope" value="Bacteria"/>
</dbReference>
<dbReference type="EMBL" id="ABXY01000001">
    <property type="protein sequence ID" value="EEB22500.1"/>
    <property type="molecule type" value="Genomic_DNA"/>
</dbReference>
<comment type="caution">
    <text evidence="1">The sequence shown here is derived from an EMBL/GenBank/DDBJ whole genome shotgun (WGS) entry which is preliminary data.</text>
</comment>
<evidence type="ECO:0000313" key="1">
    <source>
        <dbReference type="EMBL" id="EEB22500.1"/>
    </source>
</evidence>